<dbReference type="GO" id="GO:0006352">
    <property type="term" value="P:DNA-templated transcription initiation"/>
    <property type="evidence" value="ECO:0007669"/>
    <property type="project" value="InterPro"/>
</dbReference>
<dbReference type="NCBIfam" id="TIGR02937">
    <property type="entry name" value="sigma70-ECF"/>
    <property type="match status" value="1"/>
</dbReference>
<feature type="region of interest" description="Disordered" evidence="6">
    <location>
        <begin position="1"/>
        <end position="20"/>
    </location>
</feature>
<protein>
    <submittedName>
        <fullName evidence="9">Uncharacterized protein</fullName>
    </submittedName>
</protein>
<dbReference type="InterPro" id="IPR013249">
    <property type="entry name" value="RNA_pol_sigma70_r4_t2"/>
</dbReference>
<dbReference type="Pfam" id="PF04542">
    <property type="entry name" value="Sigma70_r2"/>
    <property type="match status" value="1"/>
</dbReference>
<dbReference type="InterPro" id="IPR039425">
    <property type="entry name" value="RNA_pol_sigma-70-like"/>
</dbReference>
<dbReference type="InterPro" id="IPR036388">
    <property type="entry name" value="WH-like_DNA-bd_sf"/>
</dbReference>
<dbReference type="InterPro" id="IPR014284">
    <property type="entry name" value="RNA_pol_sigma-70_dom"/>
</dbReference>
<dbReference type="SUPFAM" id="SSF88659">
    <property type="entry name" value="Sigma3 and sigma4 domains of RNA polymerase sigma factors"/>
    <property type="match status" value="1"/>
</dbReference>
<dbReference type="InterPro" id="IPR007627">
    <property type="entry name" value="RNA_pol_sigma70_r2"/>
</dbReference>
<keyword evidence="5" id="KW-0804">Transcription</keyword>
<keyword evidence="4" id="KW-0238">DNA-binding</keyword>
<feature type="domain" description="RNA polymerase sigma-70 region 2" evidence="7">
    <location>
        <begin position="30"/>
        <end position="95"/>
    </location>
</feature>
<feature type="domain" description="RNA polymerase sigma factor 70 region 4 type 2" evidence="8">
    <location>
        <begin position="125"/>
        <end position="173"/>
    </location>
</feature>
<keyword evidence="3" id="KW-0731">Sigma factor</keyword>
<evidence type="ECO:0000256" key="3">
    <source>
        <dbReference type="ARBA" id="ARBA00023082"/>
    </source>
</evidence>
<proteinExistence type="inferred from homology"/>
<dbReference type="EMBL" id="CADCTW010000106">
    <property type="protein sequence ID" value="CAA9327439.1"/>
    <property type="molecule type" value="Genomic_DNA"/>
</dbReference>
<sequence length="190" mass="21281">MPTVHPAGKADPTRRGAAVTGDGAPDYDALFRRVYPSLFRYLHRLTGDTDAADDMAQEAFVRLLGRSLPEDEARLWLFTVATNLFRDRARMARRRERILSANPWRPAALPRPDEVLDRSRAVDGVRRALDKIAPRDRQMLLMREEGFRYDEIAQAAGVAPGSVGTLLSRAARRFAAVYEKDEDTGDEALG</sequence>
<evidence type="ECO:0000256" key="5">
    <source>
        <dbReference type="ARBA" id="ARBA00023163"/>
    </source>
</evidence>
<name>A0A6J4LBG7_9BACT</name>
<evidence type="ECO:0000259" key="7">
    <source>
        <dbReference type="Pfam" id="PF04542"/>
    </source>
</evidence>
<organism evidence="9">
    <name type="scientific">uncultured Gemmatimonadota bacterium</name>
    <dbReference type="NCBI Taxonomy" id="203437"/>
    <lineage>
        <taxon>Bacteria</taxon>
        <taxon>Pseudomonadati</taxon>
        <taxon>Gemmatimonadota</taxon>
        <taxon>environmental samples</taxon>
    </lineage>
</organism>
<evidence type="ECO:0000313" key="9">
    <source>
        <dbReference type="EMBL" id="CAA9327439.1"/>
    </source>
</evidence>
<dbReference type="GO" id="GO:0003677">
    <property type="term" value="F:DNA binding"/>
    <property type="evidence" value="ECO:0007669"/>
    <property type="project" value="UniProtKB-KW"/>
</dbReference>
<evidence type="ECO:0000259" key="8">
    <source>
        <dbReference type="Pfam" id="PF08281"/>
    </source>
</evidence>
<comment type="similarity">
    <text evidence="1">Belongs to the sigma-70 factor family. ECF subfamily.</text>
</comment>
<dbReference type="PANTHER" id="PTHR43133:SF8">
    <property type="entry name" value="RNA POLYMERASE SIGMA FACTOR HI_1459-RELATED"/>
    <property type="match status" value="1"/>
</dbReference>
<accession>A0A6J4LBG7</accession>
<dbReference type="AlphaFoldDB" id="A0A6J4LBG7"/>
<dbReference type="GO" id="GO:0016987">
    <property type="term" value="F:sigma factor activity"/>
    <property type="evidence" value="ECO:0007669"/>
    <property type="project" value="UniProtKB-KW"/>
</dbReference>
<evidence type="ECO:0000256" key="1">
    <source>
        <dbReference type="ARBA" id="ARBA00010641"/>
    </source>
</evidence>
<gene>
    <name evidence="9" type="ORF">AVDCRST_MAG68-2349</name>
</gene>
<dbReference type="SUPFAM" id="SSF88946">
    <property type="entry name" value="Sigma2 domain of RNA polymerase sigma factors"/>
    <property type="match status" value="1"/>
</dbReference>
<evidence type="ECO:0000256" key="6">
    <source>
        <dbReference type="SAM" id="MobiDB-lite"/>
    </source>
</evidence>
<dbReference type="PANTHER" id="PTHR43133">
    <property type="entry name" value="RNA POLYMERASE ECF-TYPE SIGMA FACTO"/>
    <property type="match status" value="1"/>
</dbReference>
<dbReference type="Pfam" id="PF08281">
    <property type="entry name" value="Sigma70_r4_2"/>
    <property type="match status" value="1"/>
</dbReference>
<dbReference type="InterPro" id="IPR013325">
    <property type="entry name" value="RNA_pol_sigma_r2"/>
</dbReference>
<dbReference type="InterPro" id="IPR013324">
    <property type="entry name" value="RNA_pol_sigma_r3/r4-like"/>
</dbReference>
<dbReference type="Gene3D" id="1.10.1740.10">
    <property type="match status" value="1"/>
</dbReference>
<reference evidence="9" key="1">
    <citation type="submission" date="2020-02" db="EMBL/GenBank/DDBJ databases">
        <authorList>
            <person name="Meier V. D."/>
        </authorList>
    </citation>
    <scope>NUCLEOTIDE SEQUENCE</scope>
    <source>
        <strain evidence="9">AVDCRST_MAG68</strain>
    </source>
</reference>
<dbReference type="Gene3D" id="1.10.10.10">
    <property type="entry name" value="Winged helix-like DNA-binding domain superfamily/Winged helix DNA-binding domain"/>
    <property type="match status" value="1"/>
</dbReference>
<evidence type="ECO:0000256" key="4">
    <source>
        <dbReference type="ARBA" id="ARBA00023125"/>
    </source>
</evidence>
<keyword evidence="2" id="KW-0805">Transcription regulation</keyword>
<evidence type="ECO:0000256" key="2">
    <source>
        <dbReference type="ARBA" id="ARBA00023015"/>
    </source>
</evidence>